<proteinExistence type="predicted"/>
<evidence type="ECO:0000259" key="1">
    <source>
        <dbReference type="Pfam" id="PF19834"/>
    </source>
</evidence>
<gene>
    <name evidence="2" type="ORF">Salmuc_00545</name>
</gene>
<comment type="caution">
    <text evidence="2">The sequence shown here is derived from an EMBL/GenBank/DDBJ whole genome shotgun (WGS) entry which is preliminary data.</text>
</comment>
<feature type="domain" description="DUF6314" evidence="1">
    <location>
        <begin position="7"/>
        <end position="129"/>
    </location>
</feature>
<dbReference type="eggNOG" id="ENOG5032RWA">
    <property type="taxonomic scope" value="Bacteria"/>
</dbReference>
<dbReference type="Pfam" id="PF19834">
    <property type="entry name" value="DUF6314"/>
    <property type="match status" value="1"/>
</dbReference>
<dbReference type="AlphaFoldDB" id="S9QZ55"/>
<accession>S9QZ55</accession>
<dbReference type="OrthoDB" id="7351979at2"/>
<sequence>MRQLYDFLGDWQLSRDIAHADGTSARFEGRASWQPEDTGALYVETGELILPQGRFAAERRYRWAADLSVFFDDGRFFHAVPPGGGEAAHWCDPDQYDASYDFTRWPEWQARWQVRGPRKDYVMVSRYRRT</sequence>
<protein>
    <recommendedName>
        <fullName evidence="1">DUF6314 domain-containing protein</fullName>
    </recommendedName>
</protein>
<dbReference type="RefSeq" id="WP_020041147.1">
    <property type="nucleotide sequence ID" value="NZ_KE557273.1"/>
</dbReference>
<organism evidence="2 3">
    <name type="scientific">Salipiger mucosus DSM 16094</name>
    <dbReference type="NCBI Taxonomy" id="1123237"/>
    <lineage>
        <taxon>Bacteria</taxon>
        <taxon>Pseudomonadati</taxon>
        <taxon>Pseudomonadota</taxon>
        <taxon>Alphaproteobacteria</taxon>
        <taxon>Rhodobacterales</taxon>
        <taxon>Roseobacteraceae</taxon>
        <taxon>Salipiger</taxon>
    </lineage>
</organism>
<name>S9QZ55_9RHOB</name>
<evidence type="ECO:0000313" key="3">
    <source>
        <dbReference type="Proteomes" id="UP000015347"/>
    </source>
</evidence>
<dbReference type="InterPro" id="IPR045632">
    <property type="entry name" value="DUF6314"/>
</dbReference>
<evidence type="ECO:0000313" key="2">
    <source>
        <dbReference type="EMBL" id="EPX84948.1"/>
    </source>
</evidence>
<dbReference type="STRING" id="1123237.Salmuc_00545"/>
<dbReference type="HOGENOM" id="CLU_093209_1_1_5"/>
<dbReference type="Proteomes" id="UP000015347">
    <property type="component" value="Unassembled WGS sequence"/>
</dbReference>
<reference evidence="3" key="1">
    <citation type="journal article" date="2014" name="Stand. Genomic Sci.">
        <title>Genome sequence of the exopolysaccharide-producing Salipiger mucosus type strain (DSM 16094(T)), a moderately halophilic member of the Roseobacter clade.</title>
        <authorList>
            <person name="Riedel T."/>
            <person name="Spring S."/>
            <person name="Fiebig A."/>
            <person name="Petersen J."/>
            <person name="Kyrpides N.C."/>
            <person name="Goker M."/>
            <person name="Klenk H.P."/>
        </authorList>
    </citation>
    <scope>NUCLEOTIDE SEQUENCE [LARGE SCALE GENOMIC DNA]</scope>
    <source>
        <strain evidence="3">DSM 16094</strain>
    </source>
</reference>
<keyword evidence="3" id="KW-1185">Reference proteome</keyword>
<dbReference type="EMBL" id="APVH01000011">
    <property type="protein sequence ID" value="EPX84948.1"/>
    <property type="molecule type" value="Genomic_DNA"/>
</dbReference>